<evidence type="ECO:0000256" key="7">
    <source>
        <dbReference type="PROSITE-ProRule" id="PRU10141"/>
    </source>
</evidence>
<evidence type="ECO:0000259" key="9">
    <source>
        <dbReference type="PROSITE" id="PS50011"/>
    </source>
</evidence>
<feature type="region of interest" description="Disordered" evidence="8">
    <location>
        <begin position="398"/>
        <end position="487"/>
    </location>
</feature>
<keyword evidence="2 10" id="KW-0723">Serine/threonine-protein kinase</keyword>
<keyword evidence="3" id="KW-0808">Transferase</keyword>
<name>B8J7D4_ANAD2</name>
<keyword evidence="4 7" id="KW-0547">Nucleotide-binding</keyword>
<dbReference type="InterPro" id="IPR008271">
    <property type="entry name" value="Ser/Thr_kinase_AS"/>
</dbReference>
<dbReference type="Gene3D" id="3.30.200.20">
    <property type="entry name" value="Phosphorylase Kinase, domain 1"/>
    <property type="match status" value="1"/>
</dbReference>
<evidence type="ECO:0000313" key="11">
    <source>
        <dbReference type="Proteomes" id="UP000007089"/>
    </source>
</evidence>
<keyword evidence="6 7" id="KW-0067">ATP-binding</keyword>
<dbReference type="PROSITE" id="PS50011">
    <property type="entry name" value="PROTEIN_KINASE_DOM"/>
    <property type="match status" value="1"/>
</dbReference>
<dbReference type="EMBL" id="CP001359">
    <property type="protein sequence ID" value="ACL67114.1"/>
    <property type="molecule type" value="Genomic_DNA"/>
</dbReference>
<feature type="compositionally biased region" description="Low complexity" evidence="8">
    <location>
        <begin position="423"/>
        <end position="474"/>
    </location>
</feature>
<gene>
    <name evidence="10" type="ordered locus">A2cp1_3790</name>
</gene>
<keyword evidence="11" id="KW-1185">Reference proteome</keyword>
<dbReference type="PROSITE" id="PS00107">
    <property type="entry name" value="PROTEIN_KINASE_ATP"/>
    <property type="match status" value="1"/>
</dbReference>
<feature type="domain" description="Protein kinase" evidence="9">
    <location>
        <begin position="33"/>
        <end position="302"/>
    </location>
</feature>
<sequence>MSASRPPESIPRGGDPTGPAADALVGRVFGQRYRVLSQLGEGGMGAVYLCEHSVLGRRFAVKVLRGERASDAELRERFRNEALAASRIGQENVVDVLDFGEETDGTLYYVMEALEGRSLGAVLREDGPLPVGRALGLLDHVCRALAAAHARGVVHRDVKPENVFVVRGPDGVERAKVLDFGISHVEQLGRTDRITRAGAIVGTPEYMAPEQAVGGPVDHRSDVYALGVLAYEMLTGALPIVGESAIATLVAHQTQAPEPPSRRRAGIPPEVDALVLRALAKQPEGRFATMLDFAAEVTRIRLSTLAGDYARPSSAAATARYELPGVLPVPTHPSSAGRPGGVPTVRAGTPAPAADRRRRTARAAAVIGLAAAVGVAGWWWARARAPRPADPLAVTPGLRVDPPIVQDAPPVPPPDASAPPPSTAAAAAAAAPAAPAAPAAAPTVEDAPAEPARPVPAAARRPAAPRLRPAPADPYSDDGGLKPDPFR</sequence>
<dbReference type="GO" id="GO:0005524">
    <property type="term" value="F:ATP binding"/>
    <property type="evidence" value="ECO:0007669"/>
    <property type="project" value="UniProtKB-UniRule"/>
</dbReference>
<evidence type="ECO:0000256" key="2">
    <source>
        <dbReference type="ARBA" id="ARBA00022527"/>
    </source>
</evidence>
<protein>
    <recommendedName>
        <fullName evidence="1">non-specific serine/threonine protein kinase</fullName>
        <ecNumber evidence="1">2.7.11.1</ecNumber>
    </recommendedName>
</protein>
<dbReference type="KEGG" id="acp:A2cp1_3790"/>
<evidence type="ECO:0000256" key="5">
    <source>
        <dbReference type="ARBA" id="ARBA00022777"/>
    </source>
</evidence>
<dbReference type="CDD" id="cd14014">
    <property type="entry name" value="STKc_PknB_like"/>
    <property type="match status" value="1"/>
</dbReference>
<dbReference type="SUPFAM" id="SSF56112">
    <property type="entry name" value="Protein kinase-like (PK-like)"/>
    <property type="match status" value="1"/>
</dbReference>
<proteinExistence type="predicted"/>
<dbReference type="InterPro" id="IPR000719">
    <property type="entry name" value="Prot_kinase_dom"/>
</dbReference>
<dbReference type="PANTHER" id="PTHR43289:SF6">
    <property type="entry name" value="SERINE_THREONINE-PROTEIN KINASE NEKL-3"/>
    <property type="match status" value="1"/>
</dbReference>
<dbReference type="PANTHER" id="PTHR43289">
    <property type="entry name" value="MITOGEN-ACTIVATED PROTEIN KINASE KINASE KINASE 20-RELATED"/>
    <property type="match status" value="1"/>
</dbReference>
<organism evidence="10 11">
    <name type="scientific">Anaeromyxobacter dehalogenans (strain ATCC BAA-258 / DSM 21875 / 2CP-1)</name>
    <dbReference type="NCBI Taxonomy" id="455488"/>
    <lineage>
        <taxon>Bacteria</taxon>
        <taxon>Pseudomonadati</taxon>
        <taxon>Myxococcota</taxon>
        <taxon>Myxococcia</taxon>
        <taxon>Myxococcales</taxon>
        <taxon>Cystobacterineae</taxon>
        <taxon>Anaeromyxobacteraceae</taxon>
        <taxon>Anaeromyxobacter</taxon>
    </lineage>
</organism>
<evidence type="ECO:0000256" key="4">
    <source>
        <dbReference type="ARBA" id="ARBA00022741"/>
    </source>
</evidence>
<evidence type="ECO:0000256" key="1">
    <source>
        <dbReference type="ARBA" id="ARBA00012513"/>
    </source>
</evidence>
<dbReference type="InterPro" id="IPR017441">
    <property type="entry name" value="Protein_kinase_ATP_BS"/>
</dbReference>
<reference evidence="10" key="1">
    <citation type="submission" date="2009-01" db="EMBL/GenBank/DDBJ databases">
        <title>Complete sequence of Anaeromyxobacter dehalogenans 2CP-1.</title>
        <authorList>
            <consortium name="US DOE Joint Genome Institute"/>
            <person name="Lucas S."/>
            <person name="Copeland A."/>
            <person name="Lapidus A."/>
            <person name="Glavina del Rio T."/>
            <person name="Dalin E."/>
            <person name="Tice H."/>
            <person name="Bruce D."/>
            <person name="Goodwin L."/>
            <person name="Pitluck S."/>
            <person name="Saunders E."/>
            <person name="Brettin T."/>
            <person name="Detter J.C."/>
            <person name="Han C."/>
            <person name="Larimer F."/>
            <person name="Land M."/>
            <person name="Hauser L."/>
            <person name="Kyrpides N."/>
            <person name="Ovchinnikova G."/>
            <person name="Beliaev A.S."/>
            <person name="Richardson P."/>
        </authorList>
    </citation>
    <scope>NUCLEOTIDE SEQUENCE</scope>
    <source>
        <strain evidence="10">2CP-1</strain>
    </source>
</reference>
<dbReference type="Gene3D" id="1.10.510.10">
    <property type="entry name" value="Transferase(Phosphotransferase) domain 1"/>
    <property type="match status" value="1"/>
</dbReference>
<dbReference type="HOGENOM" id="CLU_000288_63_44_7"/>
<evidence type="ECO:0000256" key="6">
    <source>
        <dbReference type="ARBA" id="ARBA00022840"/>
    </source>
</evidence>
<evidence type="ECO:0000256" key="3">
    <source>
        <dbReference type="ARBA" id="ARBA00022679"/>
    </source>
</evidence>
<dbReference type="Pfam" id="PF00069">
    <property type="entry name" value="Pkinase"/>
    <property type="match status" value="1"/>
</dbReference>
<evidence type="ECO:0000256" key="8">
    <source>
        <dbReference type="SAM" id="MobiDB-lite"/>
    </source>
</evidence>
<dbReference type="AlphaFoldDB" id="B8J7D4"/>
<feature type="compositionally biased region" description="Pro residues" evidence="8">
    <location>
        <begin position="409"/>
        <end position="422"/>
    </location>
</feature>
<feature type="region of interest" description="Disordered" evidence="8">
    <location>
        <begin position="333"/>
        <end position="356"/>
    </location>
</feature>
<dbReference type="InterPro" id="IPR011009">
    <property type="entry name" value="Kinase-like_dom_sf"/>
</dbReference>
<dbReference type="Proteomes" id="UP000007089">
    <property type="component" value="Chromosome"/>
</dbReference>
<dbReference type="SMART" id="SM00220">
    <property type="entry name" value="S_TKc"/>
    <property type="match status" value="1"/>
</dbReference>
<feature type="binding site" evidence="7">
    <location>
        <position position="62"/>
    </location>
    <ligand>
        <name>ATP</name>
        <dbReference type="ChEBI" id="CHEBI:30616"/>
    </ligand>
</feature>
<dbReference type="GO" id="GO:0004674">
    <property type="term" value="F:protein serine/threonine kinase activity"/>
    <property type="evidence" value="ECO:0007669"/>
    <property type="project" value="UniProtKB-KW"/>
</dbReference>
<keyword evidence="5 10" id="KW-0418">Kinase</keyword>
<dbReference type="FunFam" id="1.10.510.10:FF:000021">
    <property type="entry name" value="Serine/threonine protein kinase"/>
    <property type="match status" value="1"/>
</dbReference>
<evidence type="ECO:0000313" key="10">
    <source>
        <dbReference type="EMBL" id="ACL67114.1"/>
    </source>
</evidence>
<dbReference type="PROSITE" id="PS00108">
    <property type="entry name" value="PROTEIN_KINASE_ST"/>
    <property type="match status" value="1"/>
</dbReference>
<accession>B8J7D4</accession>
<dbReference type="EC" id="2.7.11.1" evidence="1"/>